<feature type="domain" description="N-acetyltransferase" evidence="3">
    <location>
        <begin position="7"/>
        <end position="142"/>
    </location>
</feature>
<dbReference type="InterPro" id="IPR016181">
    <property type="entry name" value="Acyl_CoA_acyltransferase"/>
</dbReference>
<evidence type="ECO:0000313" key="5">
    <source>
        <dbReference type="Proteomes" id="UP000217758"/>
    </source>
</evidence>
<dbReference type="GO" id="GO:0008080">
    <property type="term" value="F:N-acetyltransferase activity"/>
    <property type="evidence" value="ECO:0007669"/>
    <property type="project" value="InterPro"/>
</dbReference>
<dbReference type="AlphaFoldDB" id="A0A1L7LK51"/>
<evidence type="ECO:0000256" key="1">
    <source>
        <dbReference type="ARBA" id="ARBA00022679"/>
    </source>
</evidence>
<keyword evidence="5" id="KW-1185">Reference proteome</keyword>
<name>A0A1L7LK51_9STRE</name>
<keyword evidence="1 4" id="KW-0808">Transferase</keyword>
<dbReference type="GO" id="GO:0005737">
    <property type="term" value="C:cytoplasm"/>
    <property type="evidence" value="ECO:0007669"/>
    <property type="project" value="TreeGrafter"/>
</dbReference>
<protein>
    <submittedName>
        <fullName evidence="4">N-acetyltransferase GCN5</fullName>
    </submittedName>
</protein>
<dbReference type="Pfam" id="PF00583">
    <property type="entry name" value="Acetyltransf_1"/>
    <property type="match status" value="1"/>
</dbReference>
<dbReference type="CDD" id="cd04301">
    <property type="entry name" value="NAT_SF"/>
    <property type="match status" value="1"/>
</dbReference>
<dbReference type="PANTHER" id="PTHR43626:SF4">
    <property type="entry name" value="GCN5-RELATED N-ACETYLTRANSFERASE 2, CHLOROPLASTIC"/>
    <property type="match status" value="1"/>
</dbReference>
<keyword evidence="2" id="KW-0012">Acyltransferase</keyword>
<accession>A0A1L7LK51</accession>
<dbReference type="EMBL" id="AP014612">
    <property type="protein sequence ID" value="BAQ24422.1"/>
    <property type="molecule type" value="Genomic_DNA"/>
</dbReference>
<evidence type="ECO:0000256" key="2">
    <source>
        <dbReference type="ARBA" id="ARBA00023315"/>
    </source>
</evidence>
<sequence length="161" mass="18629">MTFKYTIETDPNKIDYKQAAKILEKVGLISEPNENKQEQAFKNSDVTVFIKDEQRIIGLGRALSDGVSQAAIYNIAVDPDYQKQHVGHTIILYLLEQLKGLNIILYTHPQTLTLYEKYGFRRNKTAFAHFQAGTAEDLQWMEEEGFFLPEGFRFNDEKGRY</sequence>
<evidence type="ECO:0000313" key="4">
    <source>
        <dbReference type="EMBL" id="BAQ24422.1"/>
    </source>
</evidence>
<dbReference type="InterPro" id="IPR045039">
    <property type="entry name" value="NSI-like"/>
</dbReference>
<dbReference type="RefSeq" id="WP_128833363.1">
    <property type="nucleotide sequence ID" value="NZ_AP014612.1"/>
</dbReference>
<gene>
    <name evidence="4" type="ORF">SRT_11610</name>
</gene>
<proteinExistence type="predicted"/>
<dbReference type="Gene3D" id="3.40.630.30">
    <property type="match status" value="1"/>
</dbReference>
<dbReference type="SUPFAM" id="SSF55729">
    <property type="entry name" value="Acyl-CoA N-acyltransferases (Nat)"/>
    <property type="match status" value="1"/>
</dbReference>
<dbReference type="PROSITE" id="PS51186">
    <property type="entry name" value="GNAT"/>
    <property type="match status" value="1"/>
</dbReference>
<evidence type="ECO:0000259" key="3">
    <source>
        <dbReference type="PROSITE" id="PS51186"/>
    </source>
</evidence>
<organism evidence="4 5">
    <name type="scientific">Streptococcus troglodytae</name>
    <dbReference type="NCBI Taxonomy" id="1111760"/>
    <lineage>
        <taxon>Bacteria</taxon>
        <taxon>Bacillati</taxon>
        <taxon>Bacillota</taxon>
        <taxon>Bacilli</taxon>
        <taxon>Lactobacillales</taxon>
        <taxon>Streptococcaceae</taxon>
        <taxon>Streptococcus</taxon>
    </lineage>
</organism>
<reference evidence="4 5" key="1">
    <citation type="journal article" date="2016" name="Microbiol. Immunol.">
        <title>Complete genome sequence of Streptococcus troglodytae TKU31 isolated from the oral cavity of a chimpanzee (Pan troglodytes).</title>
        <authorList>
            <person name="Okamoto M."/>
            <person name="Naito M."/>
            <person name="Miyanohara M."/>
            <person name="Imai S."/>
            <person name="Nomura Y."/>
            <person name="Saito W."/>
            <person name="Momoi Y."/>
            <person name="Takada K."/>
            <person name="Miyabe-Nishiwaki T."/>
            <person name="Tomonaga M."/>
            <person name="Hanada N."/>
        </authorList>
    </citation>
    <scope>NUCLEOTIDE SEQUENCE [LARGE SCALE GENOMIC DNA]</scope>
    <source>
        <strain evidence="5">TKU 31</strain>
    </source>
</reference>
<dbReference type="Proteomes" id="UP000217758">
    <property type="component" value="Chromosome"/>
</dbReference>
<dbReference type="InterPro" id="IPR000182">
    <property type="entry name" value="GNAT_dom"/>
</dbReference>
<dbReference type="KEGG" id="strg:SRT_11610"/>
<dbReference type="PANTHER" id="PTHR43626">
    <property type="entry name" value="ACYL-COA N-ACYLTRANSFERASE"/>
    <property type="match status" value="1"/>
</dbReference>